<dbReference type="RefSeq" id="WP_069024523.1">
    <property type="nucleotide sequence ID" value="NZ_LVJZ01000003.1"/>
</dbReference>
<dbReference type="EMBL" id="LVJZ01000003">
    <property type="protein sequence ID" value="ODB97433.1"/>
    <property type="molecule type" value="Genomic_DNA"/>
</dbReference>
<proteinExistence type="predicted"/>
<comment type="caution">
    <text evidence="2">The sequence shown here is derived from an EMBL/GenBank/DDBJ whole genome shotgun (WGS) entry which is preliminary data.</text>
</comment>
<feature type="compositionally biased region" description="Gly residues" evidence="1">
    <location>
        <begin position="1"/>
        <end position="23"/>
    </location>
</feature>
<feature type="compositionally biased region" description="Low complexity" evidence="1">
    <location>
        <begin position="24"/>
        <end position="46"/>
    </location>
</feature>
<reference evidence="2 3" key="1">
    <citation type="submission" date="2016-03" db="EMBL/GenBank/DDBJ databases">
        <title>Chemosynthetic sulphur-oxidizing symbionts of marine invertebrate animals are capable of nitrogen fixation.</title>
        <authorList>
            <person name="Petersen J.M."/>
            <person name="Kemper A."/>
            <person name="Gruber-Vodicka H."/>
            <person name="Cardini U."/>
            <person name="Geest Mvander."/>
            <person name="Kleiner M."/>
            <person name="Bulgheresi S."/>
            <person name="Fussmann M."/>
            <person name="Herbold C."/>
            <person name="Seah B.K.B."/>
            <person name="Antony C.Paul."/>
            <person name="Liu D."/>
            <person name="Belitz A."/>
            <person name="Weber M."/>
        </authorList>
    </citation>
    <scope>NUCLEOTIDE SEQUENCE [LARGE SCALE GENOMIC DNA]</scope>
    <source>
        <strain evidence="2">G_D</strain>
    </source>
</reference>
<organism evidence="2 3">
    <name type="scientific">Candidatus Thiodiazotropha endoloripes</name>
    <dbReference type="NCBI Taxonomy" id="1818881"/>
    <lineage>
        <taxon>Bacteria</taxon>
        <taxon>Pseudomonadati</taxon>
        <taxon>Pseudomonadota</taxon>
        <taxon>Gammaproteobacteria</taxon>
        <taxon>Chromatiales</taxon>
        <taxon>Sedimenticolaceae</taxon>
        <taxon>Candidatus Thiodiazotropha</taxon>
    </lineage>
</organism>
<feature type="compositionally biased region" description="Polar residues" evidence="1">
    <location>
        <begin position="47"/>
        <end position="78"/>
    </location>
</feature>
<gene>
    <name evidence="2" type="ORF">A3196_12090</name>
</gene>
<accession>A0A1E2URR1</accession>
<evidence type="ECO:0000256" key="1">
    <source>
        <dbReference type="SAM" id="MobiDB-lite"/>
    </source>
</evidence>
<sequence>MTDSAGGVGGGDSAGSMGGGSDIGGSDSNSSMGGDLSGGASLSDSMTTGEQLAGSPTTEDGLKGSQTALGSALGSPTTAEALAEHQATPTQAKPAEVDHSKIDTAASIAGTLTTVSTSTVTAVAVGLKQNVIQQPVEHAIGRLEASKDPVQMTQAETLREANRPGGLKGALHPDAVEYDVDKTLAARNQVLSDKSVIGNKLTNDLNKASKSIDMAESVAKKAGIVGTVAGPVIGSISEVAKLDENATTAEQITAGIVGAVKTVDNAVVGGVVGTVAGGLTSYTGPGAVATGLAAGFVADEMYQKVGADKQFDDFVDNSVAPVVQSGIEVGLDIVDSTVEFSSQLVNDIQQTASGYHNDLFGENDGSVRP</sequence>
<evidence type="ECO:0000313" key="3">
    <source>
        <dbReference type="Proteomes" id="UP000094849"/>
    </source>
</evidence>
<feature type="region of interest" description="Disordered" evidence="1">
    <location>
        <begin position="1"/>
        <end position="98"/>
    </location>
</feature>
<dbReference type="Proteomes" id="UP000094849">
    <property type="component" value="Unassembled WGS sequence"/>
</dbReference>
<dbReference type="AlphaFoldDB" id="A0A1E2URR1"/>
<protein>
    <submittedName>
        <fullName evidence="2">Uncharacterized protein</fullName>
    </submittedName>
</protein>
<evidence type="ECO:0000313" key="2">
    <source>
        <dbReference type="EMBL" id="ODB97433.1"/>
    </source>
</evidence>
<name>A0A1E2URR1_9GAMM</name>
<keyword evidence="3" id="KW-1185">Reference proteome</keyword>